<dbReference type="SUPFAM" id="SSF53901">
    <property type="entry name" value="Thiolase-like"/>
    <property type="match status" value="1"/>
</dbReference>
<evidence type="ECO:0000259" key="2">
    <source>
        <dbReference type="Pfam" id="PF02803"/>
    </source>
</evidence>
<evidence type="ECO:0000256" key="1">
    <source>
        <dbReference type="SAM" id="MobiDB-lite"/>
    </source>
</evidence>
<feature type="region of interest" description="Disordered" evidence="1">
    <location>
        <begin position="1"/>
        <end position="27"/>
    </location>
</feature>
<dbReference type="EMBL" id="JAAOCA010000004">
    <property type="protein sequence ID" value="MBD1597817.1"/>
    <property type="molecule type" value="Genomic_DNA"/>
</dbReference>
<evidence type="ECO:0000313" key="3">
    <source>
        <dbReference type="EMBL" id="MBD1597817.1"/>
    </source>
</evidence>
<dbReference type="InterPro" id="IPR020617">
    <property type="entry name" value="Thiolase_C"/>
</dbReference>
<dbReference type="PROSITE" id="PS00099">
    <property type="entry name" value="THIOLASE_3"/>
    <property type="match status" value="1"/>
</dbReference>
<proteinExistence type="predicted"/>
<sequence>MRREHGIADGARQVNPHGGGIAPGHSLGKSGARLLPAAVHPLAKTGGRLGLATLCVGAGQGPAPAVERVVEKARAPGLLGNMAFWVLVTQVECYVMFPCVTT</sequence>
<keyword evidence="4" id="KW-1185">Reference proteome</keyword>
<evidence type="ECO:0000313" key="4">
    <source>
        <dbReference type="Proteomes" id="UP000805841"/>
    </source>
</evidence>
<dbReference type="Pfam" id="PF02803">
    <property type="entry name" value="Thiolase_C"/>
    <property type="match status" value="1"/>
</dbReference>
<dbReference type="PANTHER" id="PTHR43365">
    <property type="entry name" value="BLR7806 PROTEIN"/>
    <property type="match status" value="1"/>
</dbReference>
<organism evidence="3 4">
    <name type="scientific">Pseudomonas typographi</name>
    <dbReference type="NCBI Taxonomy" id="2715964"/>
    <lineage>
        <taxon>Bacteria</taxon>
        <taxon>Pseudomonadati</taxon>
        <taxon>Pseudomonadota</taxon>
        <taxon>Gammaproteobacteria</taxon>
        <taxon>Pseudomonadales</taxon>
        <taxon>Pseudomonadaceae</taxon>
        <taxon>Pseudomonas</taxon>
    </lineage>
</organism>
<dbReference type="Proteomes" id="UP000805841">
    <property type="component" value="Unassembled WGS sequence"/>
</dbReference>
<dbReference type="PANTHER" id="PTHR43365:SF1">
    <property type="entry name" value="ACETYL-COA C-ACYLTRANSFERASE"/>
    <property type="match status" value="1"/>
</dbReference>
<dbReference type="Gene3D" id="3.40.47.10">
    <property type="match status" value="1"/>
</dbReference>
<accession>A0ABR7YX90</accession>
<dbReference type="InterPro" id="IPR016039">
    <property type="entry name" value="Thiolase-like"/>
</dbReference>
<reference evidence="3 4" key="1">
    <citation type="journal article" date="2020" name="Insects">
        <title>Bacteria Belonging to Pseudomonas typographi sp. nov. from the Bark Beetle Ips typographus Have Genomic Potential to Aid in the Host Ecology.</title>
        <authorList>
            <person name="Peral-Aranega E."/>
            <person name="Saati-Santamaria Z."/>
            <person name="Kolarik M."/>
            <person name="Rivas R."/>
            <person name="Garcia-Fraile P."/>
        </authorList>
    </citation>
    <scope>NUCLEOTIDE SEQUENCE [LARGE SCALE GENOMIC DNA]</scope>
    <source>
        <strain evidence="3 4">CA3A</strain>
    </source>
</reference>
<gene>
    <name evidence="3" type="ORF">HAQ05_03685</name>
</gene>
<feature type="domain" description="Thiolase C-terminal" evidence="2">
    <location>
        <begin position="12"/>
        <end position="67"/>
    </location>
</feature>
<name>A0ABR7YX90_9PSED</name>
<comment type="caution">
    <text evidence="3">The sequence shown here is derived from an EMBL/GenBank/DDBJ whole genome shotgun (WGS) entry which is preliminary data.</text>
</comment>
<dbReference type="InterPro" id="IPR020610">
    <property type="entry name" value="Thiolase_AS"/>
</dbReference>
<protein>
    <recommendedName>
        <fullName evidence="2">Thiolase C-terminal domain-containing protein</fullName>
    </recommendedName>
</protein>